<dbReference type="Proteomes" id="UP000324748">
    <property type="component" value="Unassembled WGS sequence"/>
</dbReference>
<evidence type="ECO:0000313" key="3">
    <source>
        <dbReference type="EMBL" id="KAA1104914.1"/>
    </source>
</evidence>
<organism evidence="3 5">
    <name type="scientific">Puccinia graminis f. sp. tritici</name>
    <dbReference type="NCBI Taxonomy" id="56615"/>
    <lineage>
        <taxon>Eukaryota</taxon>
        <taxon>Fungi</taxon>
        <taxon>Dikarya</taxon>
        <taxon>Basidiomycota</taxon>
        <taxon>Pucciniomycotina</taxon>
        <taxon>Pucciniomycetes</taxon>
        <taxon>Pucciniales</taxon>
        <taxon>Pucciniaceae</taxon>
        <taxon>Puccinia</taxon>
    </lineage>
</organism>
<dbReference type="EMBL" id="VDEP01000315">
    <property type="protein sequence ID" value="KAA1104914.1"/>
    <property type="molecule type" value="Genomic_DNA"/>
</dbReference>
<protein>
    <submittedName>
        <fullName evidence="3">Uncharacterized protein</fullName>
    </submittedName>
</protein>
<reference evidence="4 5" key="1">
    <citation type="submission" date="2019-05" db="EMBL/GenBank/DDBJ databases">
        <title>Emergence of the Ug99 lineage of the wheat stem rust pathogen through somatic hybridization.</title>
        <authorList>
            <person name="Li F."/>
            <person name="Upadhyaya N.M."/>
            <person name="Sperschneider J."/>
            <person name="Matny O."/>
            <person name="Nguyen-Phuc H."/>
            <person name="Mago R."/>
            <person name="Raley C."/>
            <person name="Miller M.E."/>
            <person name="Silverstein K.A.T."/>
            <person name="Henningsen E."/>
            <person name="Hirsch C.D."/>
            <person name="Visser B."/>
            <person name="Pretorius Z.A."/>
            <person name="Steffenson B.J."/>
            <person name="Schwessinger B."/>
            <person name="Dodds P.N."/>
            <person name="Figueroa M."/>
        </authorList>
    </citation>
    <scope>NUCLEOTIDE SEQUENCE [LARGE SCALE GENOMIC DNA]</scope>
    <source>
        <strain evidence="2">21-0</strain>
        <strain evidence="3 5">Ug99</strain>
    </source>
</reference>
<comment type="caution">
    <text evidence="3">The sequence shown here is derived from an EMBL/GenBank/DDBJ whole genome shotgun (WGS) entry which is preliminary data.</text>
</comment>
<feature type="compositionally biased region" description="Basic and acidic residues" evidence="1">
    <location>
        <begin position="187"/>
        <end position="198"/>
    </location>
</feature>
<accession>A0A5B0PVS1</accession>
<gene>
    <name evidence="2" type="ORF">PGT21_006501</name>
    <name evidence="3" type="ORF">PGTUg99_010586</name>
</gene>
<dbReference type="Proteomes" id="UP000325313">
    <property type="component" value="Unassembled WGS sequence"/>
</dbReference>
<dbReference type="EMBL" id="VSWC01000067">
    <property type="protein sequence ID" value="KAA1096162.1"/>
    <property type="molecule type" value="Genomic_DNA"/>
</dbReference>
<evidence type="ECO:0000313" key="2">
    <source>
        <dbReference type="EMBL" id="KAA1096162.1"/>
    </source>
</evidence>
<proteinExistence type="predicted"/>
<feature type="compositionally biased region" description="Polar residues" evidence="1">
    <location>
        <begin position="159"/>
        <end position="170"/>
    </location>
</feature>
<dbReference type="OrthoDB" id="10467696at2759"/>
<keyword evidence="4" id="KW-1185">Reference proteome</keyword>
<sequence length="254" mass="28091">MDFDLPQPGRILSGHQQRFIAESHRADRSFPHTLEMVEGYPSRIPVIRWRIPACANGYPPAGADSGADGPFSANRWRVSGYPKGYPRPGGEMAGWKEALPAGEVLVPRRLEGHPSSRRGTCTSSTGRTPFQSARYMYLVDWKDTLPVGEVQVPRRLEGNPSSRRGTSTSPAGRKPFQPVRRRPSRGRVSEDTRSDTRCGRRIPASGCGCGCGCAISLKLPSDIRIRTGIRMRTDHLHHTFISRSHQAKEGCMGM</sequence>
<evidence type="ECO:0000313" key="4">
    <source>
        <dbReference type="Proteomes" id="UP000324748"/>
    </source>
</evidence>
<name>A0A5B0PVS1_PUCGR</name>
<feature type="region of interest" description="Disordered" evidence="1">
    <location>
        <begin position="152"/>
        <end position="198"/>
    </location>
</feature>
<dbReference type="AlphaFoldDB" id="A0A5B0PVS1"/>
<evidence type="ECO:0000313" key="5">
    <source>
        <dbReference type="Proteomes" id="UP000325313"/>
    </source>
</evidence>
<evidence type="ECO:0000256" key="1">
    <source>
        <dbReference type="SAM" id="MobiDB-lite"/>
    </source>
</evidence>